<feature type="repeat" description="WD" evidence="3">
    <location>
        <begin position="17"/>
        <end position="58"/>
    </location>
</feature>
<dbReference type="InterPro" id="IPR019775">
    <property type="entry name" value="WD40_repeat_CS"/>
</dbReference>
<evidence type="ECO:0000256" key="3">
    <source>
        <dbReference type="PROSITE-ProRule" id="PRU00221"/>
    </source>
</evidence>
<dbReference type="InterPro" id="IPR001680">
    <property type="entry name" value="WD40_rpt"/>
</dbReference>
<dbReference type="CDD" id="cd00200">
    <property type="entry name" value="WD40"/>
    <property type="match status" value="1"/>
</dbReference>
<dbReference type="Gene3D" id="2.130.10.10">
    <property type="entry name" value="YVTN repeat-like/Quinoprotein amine dehydrogenase"/>
    <property type="match status" value="3"/>
</dbReference>
<proteinExistence type="predicted"/>
<sequence length="345" mass="38030">MNSNATIDPVQTHLIGEFKHSRPLTTLRVDPASRFVAAGAQDLDVHLWDLDDGTLRTLSGHQSWVRSIDFSGDSKQLYTACWGGVVNIWDLTQDDPSIIRSISAHQGAARWVRVSPDGTRLATCGNDLLVKLWNIETGEQELELKGHERHVYGVDFHPDGEHLVSQDLMGVILIWDLKTGEQQRKVDAGMMTGYDKKFAADMGGARDMQFNPCGSRWASAGITKVVNSFAGIQDPIIVVFDWETGEATRQLRAAENFKGVAWAVRFHPQGFLVGGGADKSGKGELWFYNDGSDEAFHTFKMKSAARGVDLVGEDRLAVAHADGQVRLYQMTAEATEPEEATEVES</sequence>
<feature type="repeat" description="WD" evidence="3">
    <location>
        <begin position="144"/>
        <end position="185"/>
    </location>
</feature>
<dbReference type="Proteomes" id="UP000318081">
    <property type="component" value="Chromosome"/>
</dbReference>
<dbReference type="EMBL" id="CP036432">
    <property type="protein sequence ID" value="QDV84354.1"/>
    <property type="molecule type" value="Genomic_DNA"/>
</dbReference>
<dbReference type="RefSeq" id="WP_145212500.1">
    <property type="nucleotide sequence ID" value="NZ_CP036432.1"/>
</dbReference>
<keyword evidence="5" id="KW-1185">Reference proteome</keyword>
<feature type="repeat" description="WD" evidence="3">
    <location>
        <begin position="58"/>
        <end position="99"/>
    </location>
</feature>
<dbReference type="PROSITE" id="PS50082">
    <property type="entry name" value="WD_REPEATS_2"/>
    <property type="match status" value="4"/>
</dbReference>
<evidence type="ECO:0000256" key="2">
    <source>
        <dbReference type="ARBA" id="ARBA00022737"/>
    </source>
</evidence>
<dbReference type="InterPro" id="IPR015943">
    <property type="entry name" value="WD40/YVTN_repeat-like_dom_sf"/>
</dbReference>
<evidence type="ECO:0000313" key="4">
    <source>
        <dbReference type="EMBL" id="QDV84354.1"/>
    </source>
</evidence>
<evidence type="ECO:0000313" key="5">
    <source>
        <dbReference type="Proteomes" id="UP000318081"/>
    </source>
</evidence>
<dbReference type="SMART" id="SM00320">
    <property type="entry name" value="WD40"/>
    <property type="match status" value="7"/>
</dbReference>
<dbReference type="PROSITE" id="PS00678">
    <property type="entry name" value="WD_REPEATS_1"/>
    <property type="match status" value="2"/>
</dbReference>
<evidence type="ECO:0000256" key="1">
    <source>
        <dbReference type="ARBA" id="ARBA00022574"/>
    </source>
</evidence>
<keyword evidence="2" id="KW-0677">Repeat</keyword>
<reference evidence="4 5" key="1">
    <citation type="submission" date="2019-02" db="EMBL/GenBank/DDBJ databases">
        <title>Deep-cultivation of Planctomycetes and their phenomic and genomic characterization uncovers novel biology.</title>
        <authorList>
            <person name="Wiegand S."/>
            <person name="Jogler M."/>
            <person name="Boedeker C."/>
            <person name="Pinto D."/>
            <person name="Vollmers J."/>
            <person name="Rivas-Marin E."/>
            <person name="Kohn T."/>
            <person name="Peeters S.H."/>
            <person name="Heuer A."/>
            <person name="Rast P."/>
            <person name="Oberbeckmann S."/>
            <person name="Bunk B."/>
            <person name="Jeske O."/>
            <person name="Meyerdierks A."/>
            <person name="Storesund J.E."/>
            <person name="Kallscheuer N."/>
            <person name="Luecker S."/>
            <person name="Lage O.M."/>
            <person name="Pohl T."/>
            <person name="Merkel B.J."/>
            <person name="Hornburger P."/>
            <person name="Mueller R.-W."/>
            <person name="Bruemmer F."/>
            <person name="Labrenz M."/>
            <person name="Spormann A.M."/>
            <person name="Op den Camp H."/>
            <person name="Overmann J."/>
            <person name="Amann R."/>
            <person name="Jetten M.S.M."/>
            <person name="Mascher T."/>
            <person name="Medema M.H."/>
            <person name="Devos D.P."/>
            <person name="Kaster A.-K."/>
            <person name="Ovreas L."/>
            <person name="Rohde M."/>
            <person name="Galperin M.Y."/>
            <person name="Jogler C."/>
        </authorList>
    </citation>
    <scope>NUCLEOTIDE SEQUENCE [LARGE SCALE GENOMIC DNA]</scope>
    <source>
        <strain evidence="4 5">TBK1r</strain>
    </source>
</reference>
<organism evidence="4 5">
    <name type="scientific">Stieleria magnilauensis</name>
    <dbReference type="NCBI Taxonomy" id="2527963"/>
    <lineage>
        <taxon>Bacteria</taxon>
        <taxon>Pseudomonadati</taxon>
        <taxon>Planctomycetota</taxon>
        <taxon>Planctomycetia</taxon>
        <taxon>Pirellulales</taxon>
        <taxon>Pirellulaceae</taxon>
        <taxon>Stieleria</taxon>
    </lineage>
</organism>
<accession>A0ABX5XWY3</accession>
<dbReference type="Pfam" id="PF00400">
    <property type="entry name" value="WD40"/>
    <property type="match status" value="4"/>
</dbReference>
<dbReference type="SUPFAM" id="SSF50978">
    <property type="entry name" value="WD40 repeat-like"/>
    <property type="match status" value="1"/>
</dbReference>
<keyword evidence="1 3" id="KW-0853">WD repeat</keyword>
<dbReference type="InterPro" id="IPR036322">
    <property type="entry name" value="WD40_repeat_dom_sf"/>
</dbReference>
<feature type="repeat" description="WD" evidence="3">
    <location>
        <begin position="102"/>
        <end position="143"/>
    </location>
</feature>
<gene>
    <name evidence="4" type="ORF">TBK1r_32990</name>
</gene>
<dbReference type="PANTHER" id="PTHR19848">
    <property type="entry name" value="WD40 REPEAT PROTEIN"/>
    <property type="match status" value="1"/>
</dbReference>
<name>A0ABX5XWY3_9BACT</name>
<dbReference type="PANTHER" id="PTHR19848:SF8">
    <property type="entry name" value="F-BOX AND WD REPEAT DOMAIN CONTAINING 7"/>
    <property type="match status" value="1"/>
</dbReference>
<dbReference type="PROSITE" id="PS50294">
    <property type="entry name" value="WD_REPEATS_REGION"/>
    <property type="match status" value="4"/>
</dbReference>
<protein>
    <submittedName>
        <fullName evidence="4">WD domain, G-beta repeat</fullName>
    </submittedName>
</protein>